<reference evidence="2" key="1">
    <citation type="journal article" date="2023" name="G3 (Bethesda)">
        <title>Genome assembly and association tests identify interacting loci associated with vigor, precocity, and sex in interspecific pistachio rootstocks.</title>
        <authorList>
            <person name="Palmer W."/>
            <person name="Jacygrad E."/>
            <person name="Sagayaradj S."/>
            <person name="Cavanaugh K."/>
            <person name="Han R."/>
            <person name="Bertier L."/>
            <person name="Beede B."/>
            <person name="Kafkas S."/>
            <person name="Golino D."/>
            <person name="Preece J."/>
            <person name="Michelmore R."/>
        </authorList>
    </citation>
    <scope>NUCLEOTIDE SEQUENCE [LARGE SCALE GENOMIC DNA]</scope>
</reference>
<evidence type="ECO:0000313" key="1">
    <source>
        <dbReference type="EMBL" id="KAJ0093506.1"/>
    </source>
</evidence>
<name>A0ACC1B3I7_9ROSI</name>
<accession>A0ACC1B3I7</accession>
<evidence type="ECO:0000313" key="2">
    <source>
        <dbReference type="Proteomes" id="UP001164250"/>
    </source>
</evidence>
<protein>
    <submittedName>
        <fullName evidence="1">Uncharacterized protein</fullName>
    </submittedName>
</protein>
<organism evidence="1 2">
    <name type="scientific">Pistacia atlantica</name>
    <dbReference type="NCBI Taxonomy" id="434234"/>
    <lineage>
        <taxon>Eukaryota</taxon>
        <taxon>Viridiplantae</taxon>
        <taxon>Streptophyta</taxon>
        <taxon>Embryophyta</taxon>
        <taxon>Tracheophyta</taxon>
        <taxon>Spermatophyta</taxon>
        <taxon>Magnoliopsida</taxon>
        <taxon>eudicotyledons</taxon>
        <taxon>Gunneridae</taxon>
        <taxon>Pentapetalae</taxon>
        <taxon>rosids</taxon>
        <taxon>malvids</taxon>
        <taxon>Sapindales</taxon>
        <taxon>Anacardiaceae</taxon>
        <taxon>Pistacia</taxon>
    </lineage>
</organism>
<gene>
    <name evidence="1" type="ORF">Patl1_26835</name>
</gene>
<proteinExistence type="predicted"/>
<comment type="caution">
    <text evidence="1">The sequence shown here is derived from an EMBL/GenBank/DDBJ whole genome shotgun (WGS) entry which is preliminary data.</text>
</comment>
<dbReference type="Proteomes" id="UP001164250">
    <property type="component" value="Chromosome 7"/>
</dbReference>
<dbReference type="EMBL" id="CM047903">
    <property type="protein sequence ID" value="KAJ0093506.1"/>
    <property type="molecule type" value="Genomic_DNA"/>
</dbReference>
<keyword evidence="2" id="KW-1185">Reference proteome</keyword>
<sequence>MEKKIESLGEKEAELSDEIEQLLTTLPKVKNWNGLELCQYQGFWCGSRYLRGMIKFQRHFEAQHNDIILATFPKCGTTWLKALIFTIANRSKYSLDNSPLLSQCSRELVPSCDQDLFMRDPLPVLEDFPKPRIFATHTLYPSLPKSIKNSNCRIVYICRNPLDQFVSNWKFMLRIRVPNTEPISIDEAFEMACQGKQSFGPIWEHVLGYWKASKEEPHKVLFLKYEDLKENNKFYVKQLADFIGYPFTEDEEKQGKVEEISKFCSFDNMSNLEVNKNGEYFKEIKNDIFFRKGSVGDWKNYLTPSMSEHLEKIIEEKLSGSGLTFKKTLEDP</sequence>